<sequence length="46" mass="5059">MDLKTDSLMIHSLQMETMHDESDVTPGGWTQQGAAQDWAAGKVNIL</sequence>
<protein>
    <submittedName>
        <fullName evidence="1">Uncharacterized protein</fullName>
    </submittedName>
</protein>
<dbReference type="AlphaFoldDB" id="A0A926IYJ2"/>
<accession>A0A926IYJ2</accession>
<evidence type="ECO:0000313" key="1">
    <source>
        <dbReference type="EMBL" id="MBC8673928.1"/>
    </source>
</evidence>
<name>A0A926IYJ2_AERHY</name>
<reference evidence="1" key="1">
    <citation type="submission" date="2020-07" db="EMBL/GenBank/DDBJ databases">
        <title>Carbapenem Resistant Aeromonas hydrophila Carrying blacphA7 Isolated from Two Solid Organ Transplant Patients.</title>
        <authorList>
            <person name="Hilt E."/>
            <person name="Fitzwater S.P."/>
            <person name="Ward K."/>
            <person name="De St Maurice A."/>
            <person name="Chandrasekaran S."/>
            <person name="Garner O.B."/>
            <person name="Yang S."/>
        </authorList>
    </citation>
    <scope>NUCLEOTIDE SEQUENCE</scope>
    <source>
        <strain evidence="1">B-1</strain>
    </source>
</reference>
<dbReference type="EMBL" id="JACLAN010000002">
    <property type="protein sequence ID" value="MBC8673928.1"/>
    <property type="molecule type" value="Genomic_DNA"/>
</dbReference>
<proteinExistence type="predicted"/>
<organism evidence="1">
    <name type="scientific">Aeromonas hydrophila</name>
    <dbReference type="NCBI Taxonomy" id="644"/>
    <lineage>
        <taxon>Bacteria</taxon>
        <taxon>Pseudomonadati</taxon>
        <taxon>Pseudomonadota</taxon>
        <taxon>Gammaproteobacteria</taxon>
        <taxon>Aeromonadales</taxon>
        <taxon>Aeromonadaceae</taxon>
        <taxon>Aeromonas</taxon>
    </lineage>
</organism>
<gene>
    <name evidence="1" type="ORF">H2136_07155</name>
</gene>
<comment type="caution">
    <text evidence="1">The sequence shown here is derived from an EMBL/GenBank/DDBJ whole genome shotgun (WGS) entry which is preliminary data.</text>
</comment>